<organism evidence="4 5">
    <name type="scientific">Swaminathania salitolerans</name>
    <dbReference type="NCBI Taxonomy" id="182838"/>
    <lineage>
        <taxon>Bacteria</taxon>
        <taxon>Pseudomonadati</taxon>
        <taxon>Pseudomonadota</taxon>
        <taxon>Alphaproteobacteria</taxon>
        <taxon>Acetobacterales</taxon>
        <taxon>Acetobacteraceae</taxon>
        <taxon>Swaminathania</taxon>
    </lineage>
</organism>
<gene>
    <name evidence="4" type="ORF">SSA02_14410</name>
</gene>
<comment type="caution">
    <text evidence="4">The sequence shown here is derived from an EMBL/GenBank/DDBJ whole genome shotgun (WGS) entry which is preliminary data.</text>
</comment>
<keyword evidence="5" id="KW-1185">Reference proteome</keyword>
<dbReference type="OrthoDB" id="311329at2"/>
<protein>
    <recommendedName>
        <fullName evidence="3">Alginate export domain-containing protein</fullName>
    </recommendedName>
</protein>
<proteinExistence type="predicted"/>
<evidence type="ECO:0000313" key="4">
    <source>
        <dbReference type="EMBL" id="GEL02278.1"/>
    </source>
</evidence>
<evidence type="ECO:0000256" key="2">
    <source>
        <dbReference type="SAM" id="SignalP"/>
    </source>
</evidence>
<accession>A0A511BW93</accession>
<dbReference type="Gene3D" id="2.40.160.100">
    <property type="match status" value="1"/>
</dbReference>
<evidence type="ECO:0000256" key="1">
    <source>
        <dbReference type="SAM" id="MobiDB-lite"/>
    </source>
</evidence>
<evidence type="ECO:0000313" key="5">
    <source>
        <dbReference type="Proteomes" id="UP000321405"/>
    </source>
</evidence>
<feature type="region of interest" description="Disordered" evidence="1">
    <location>
        <begin position="96"/>
        <end position="129"/>
    </location>
</feature>
<dbReference type="Proteomes" id="UP000321405">
    <property type="component" value="Unassembled WGS sequence"/>
</dbReference>
<keyword evidence="2" id="KW-0732">Signal</keyword>
<dbReference type="InterPro" id="IPR053728">
    <property type="entry name" value="Alginate_Permeability_Chnl"/>
</dbReference>
<evidence type="ECO:0000259" key="3">
    <source>
        <dbReference type="Pfam" id="PF13372"/>
    </source>
</evidence>
<reference evidence="4 5" key="1">
    <citation type="submission" date="2019-07" db="EMBL/GenBank/DDBJ databases">
        <title>Whole genome shotgun sequence of Swaminathania salitolerans NBRC 104436.</title>
        <authorList>
            <person name="Hosoyama A."/>
            <person name="Uohara A."/>
            <person name="Ohji S."/>
            <person name="Ichikawa N."/>
        </authorList>
    </citation>
    <scope>NUCLEOTIDE SEQUENCE [LARGE SCALE GENOMIC DNA]</scope>
    <source>
        <strain evidence="4 5">NBRC 104436</strain>
    </source>
</reference>
<feature type="chain" id="PRO_5022217901" description="Alginate export domain-containing protein" evidence="2">
    <location>
        <begin position="22"/>
        <end position="601"/>
    </location>
</feature>
<name>A0A511BW93_9PROT</name>
<dbReference type="AlphaFoldDB" id="A0A511BW93"/>
<feature type="domain" description="Alginate export" evidence="3">
    <location>
        <begin position="185"/>
        <end position="592"/>
    </location>
</feature>
<dbReference type="Pfam" id="PF13372">
    <property type="entry name" value="Alginate_exp"/>
    <property type="match status" value="1"/>
</dbReference>
<dbReference type="RefSeq" id="WP_147093323.1">
    <property type="nucleotide sequence ID" value="NZ_BJVC01000002.1"/>
</dbReference>
<feature type="signal peptide" evidence="2">
    <location>
        <begin position="1"/>
        <end position="21"/>
    </location>
</feature>
<sequence>MRLYPALPAALLLSQATPCLAAAQPDSSIIATLSLSPASARSIAVSHPHPSSPRSGGRVAISPAHDRRALPHHARSRTLIDPTNADEEITVDGGQRPEIQTYPHAGPVGQPRRVTPRQNRPPHGTQEDWGIFTHGNGESAGFGPVGRYGVAPWAEDWSFLRDVGHHDDPFDPLKYIRLNRRGDWWLTLSGETRLRNWWEEAPFLGTRGSPGSGRMTVRNLYGADLHLGPHLRLFGQLVNGNAGGWSGFGYNATYRKRLGLQQGFAELRGKLAGAKTGLLVGRQQFLDAPSYILYNRETPNVPRSWNGVRGYAIWPRIRIDLYDFVATDLRLNKAFHDRPDWSTRLHGLDITWAPPSFALGRERVSSYLDLFLIAFRLGGTAAAQHVNGTTLAGTTARQDYGFRWYGGAPSFEFSVGGLYQGGSAQADRTGRTRPVAAYAFNAIAGYRHTPSPLHPFLGLQADLYSGGSSRSGSGALGTYIAPFNPQTNYLDTTTYISPSNLVSLSPVIRLTPRKWLSLKLKAPLFWRDSTDDPIYGPSGAYALHGLHGGFVGIVPQASLTIQLDRHLTWTQYGARFIGSDGVRKAGGHSGSYYQSNFVFRF</sequence>
<dbReference type="InterPro" id="IPR025388">
    <property type="entry name" value="Alginate_export_dom"/>
</dbReference>
<dbReference type="EMBL" id="BJVC01000002">
    <property type="protein sequence ID" value="GEL02278.1"/>
    <property type="molecule type" value="Genomic_DNA"/>
</dbReference>